<organism evidence="7 8">
    <name type="scientific">Persicobacter psychrovividus</name>
    <dbReference type="NCBI Taxonomy" id="387638"/>
    <lineage>
        <taxon>Bacteria</taxon>
        <taxon>Pseudomonadati</taxon>
        <taxon>Bacteroidota</taxon>
        <taxon>Cytophagia</taxon>
        <taxon>Cytophagales</taxon>
        <taxon>Persicobacteraceae</taxon>
        <taxon>Persicobacter</taxon>
    </lineage>
</organism>
<dbReference type="RefSeq" id="WP_338397191.1">
    <property type="nucleotide sequence ID" value="NZ_AP025292.1"/>
</dbReference>
<keyword evidence="8" id="KW-1185">Reference proteome</keyword>
<keyword evidence="2 5" id="KW-0812">Transmembrane</keyword>
<accession>A0ABM7VGT3</accession>
<evidence type="ECO:0000259" key="6">
    <source>
        <dbReference type="Pfam" id="PF07291"/>
    </source>
</evidence>
<name>A0ABM7VGT3_9BACT</name>
<dbReference type="NCBIfam" id="NF045576">
    <property type="entry name" value="BT_3928_fam"/>
    <property type="match status" value="1"/>
</dbReference>
<keyword evidence="4 5" id="KW-0472">Membrane</keyword>
<sequence>MKLLDRIIQYITGIIFIISGAVKLNDPAGTAIKLHEYFDVFSSDISPIFEHFIPFSLFFSILLSSLEILLGLALLIGWRKRLTRGLLAAMIIFFGFLTFYSAYYNKVTDCGCFGDAIKFTPWESFTKDVLLGVFVFYLIARNGVKDYFTDAGRNLMMALCMAACAVIAYMAIEHLPFVDFRPFKVGVNIPEAMQPSAPFIYSYTMEKDGQQVTLKEYPTDTTYKFVSMKLENPEAQPTILDFSIWNDDGDFTGYALQGAKLFIISNNITLADLAAFEKIKHLTDAVSEQVEPMLLTSSTTEQVAPVREQYQLNSPIYFGDDTVLKTIIRANPGIVLVKDGTILGKWHYNDCPDPQTILSLIKE</sequence>
<feature type="transmembrane region" description="Helical" evidence="5">
    <location>
        <begin position="124"/>
        <end position="140"/>
    </location>
</feature>
<gene>
    <name evidence="7" type="ORF">PEPS_24640</name>
</gene>
<feature type="transmembrane region" description="Helical" evidence="5">
    <location>
        <begin position="85"/>
        <end position="104"/>
    </location>
</feature>
<feature type="transmembrane region" description="Helical" evidence="5">
    <location>
        <begin position="52"/>
        <end position="78"/>
    </location>
</feature>
<dbReference type="Pfam" id="PF07291">
    <property type="entry name" value="MauE"/>
    <property type="match status" value="1"/>
</dbReference>
<evidence type="ECO:0000256" key="4">
    <source>
        <dbReference type="ARBA" id="ARBA00023136"/>
    </source>
</evidence>
<evidence type="ECO:0000256" key="3">
    <source>
        <dbReference type="ARBA" id="ARBA00022989"/>
    </source>
</evidence>
<dbReference type="EMBL" id="AP025292">
    <property type="protein sequence ID" value="BDD00184.1"/>
    <property type="molecule type" value="Genomic_DNA"/>
</dbReference>
<evidence type="ECO:0000313" key="7">
    <source>
        <dbReference type="EMBL" id="BDD00184.1"/>
    </source>
</evidence>
<evidence type="ECO:0000256" key="5">
    <source>
        <dbReference type="SAM" id="Phobius"/>
    </source>
</evidence>
<feature type="domain" description="Methylamine utilisation protein MauE" evidence="6">
    <location>
        <begin position="1"/>
        <end position="138"/>
    </location>
</feature>
<protein>
    <recommendedName>
        <fullName evidence="6">Methylamine utilisation protein MauE domain-containing protein</fullName>
    </recommendedName>
</protein>
<dbReference type="InterPro" id="IPR009908">
    <property type="entry name" value="Methylamine_util_MauE"/>
</dbReference>
<proteinExistence type="predicted"/>
<comment type="subcellular location">
    <subcellularLocation>
        <location evidence="1">Membrane</location>
        <topology evidence="1">Multi-pass membrane protein</topology>
    </subcellularLocation>
</comment>
<evidence type="ECO:0000313" key="8">
    <source>
        <dbReference type="Proteomes" id="UP001354989"/>
    </source>
</evidence>
<keyword evidence="3 5" id="KW-1133">Transmembrane helix</keyword>
<feature type="transmembrane region" description="Helical" evidence="5">
    <location>
        <begin position="7"/>
        <end position="24"/>
    </location>
</feature>
<feature type="transmembrane region" description="Helical" evidence="5">
    <location>
        <begin position="152"/>
        <end position="172"/>
    </location>
</feature>
<reference evidence="7 8" key="1">
    <citation type="submission" date="2021-12" db="EMBL/GenBank/DDBJ databases">
        <title>Genome sequencing of bacteria with rrn-lacking chromosome and rrn-plasmid.</title>
        <authorList>
            <person name="Anda M."/>
            <person name="Iwasaki W."/>
        </authorList>
    </citation>
    <scope>NUCLEOTIDE SEQUENCE [LARGE SCALE GENOMIC DNA]</scope>
    <source>
        <strain evidence="7 8">NBRC 101262</strain>
    </source>
</reference>
<evidence type="ECO:0000256" key="1">
    <source>
        <dbReference type="ARBA" id="ARBA00004141"/>
    </source>
</evidence>
<dbReference type="Proteomes" id="UP001354989">
    <property type="component" value="Chromosome"/>
</dbReference>
<evidence type="ECO:0000256" key="2">
    <source>
        <dbReference type="ARBA" id="ARBA00022692"/>
    </source>
</evidence>